<evidence type="ECO:0000313" key="3">
    <source>
        <dbReference type="EMBL" id="EIE92125.1"/>
    </source>
</evidence>
<name>I1CUJ5_RHIO9</name>
<evidence type="ECO:0000256" key="1">
    <source>
        <dbReference type="SAM" id="MobiDB-lite"/>
    </source>
</evidence>
<dbReference type="InterPro" id="IPR011022">
    <property type="entry name" value="Arrestin_C-like"/>
</dbReference>
<dbReference type="SMART" id="SM01017">
    <property type="entry name" value="Arrestin_C"/>
    <property type="match status" value="1"/>
</dbReference>
<keyword evidence="4" id="KW-1185">Reference proteome</keyword>
<dbReference type="eggNOG" id="KOG3780">
    <property type="taxonomic scope" value="Eukaryota"/>
</dbReference>
<sequence length="418" mass="47413">MRAKSKTNKGRLFEVHNSSVIIQPKSSIKINPIIVKFSGSIYVSDKEAISLFQNFKTIEGKSKLEPKLYNFPFDFLVPDNLPSALDFGKKKLARIEYKLTAVLDRPMMPESLCPKIGYLVTILEFVDVTKDSFNRPAEKMKEIPASDCGKCHVHLSVPRSGYTRGETIPISIIVGTSSSCVRKDALVVDFIRKVKIQTAKYLNVFRNRIEEEHVLKSNKFDLNIIGPYNFTQSIASQLIIRNTPPTVRYKGKILKIHYKLRAQVILEDKKSASDSFFVELPIVVGTWPPADVPIDDDEEEDIIHYMGEMMMSDDEDDNDSIWIEDSEIGDVKRQNSNASTASSSRLSDSNVLAINKSSSTPDLLINPVSQQPHNRYSYEHRSSRSMQSFAFMPTVSPTHHKRVGSEDFNIHRNSFQYP</sequence>
<dbReference type="SUPFAM" id="SSF81296">
    <property type="entry name" value="E set domains"/>
    <property type="match status" value="1"/>
</dbReference>
<dbReference type="GeneID" id="93623801"/>
<dbReference type="InParanoid" id="I1CUJ5"/>
<organism evidence="3 4">
    <name type="scientific">Rhizopus delemar (strain RA 99-880 / ATCC MYA-4621 / FGSC 9543 / NRRL 43880)</name>
    <name type="common">Mucormycosis agent</name>
    <name type="synonym">Rhizopus arrhizus var. delemar</name>
    <dbReference type="NCBI Taxonomy" id="246409"/>
    <lineage>
        <taxon>Eukaryota</taxon>
        <taxon>Fungi</taxon>
        <taxon>Fungi incertae sedis</taxon>
        <taxon>Mucoromycota</taxon>
        <taxon>Mucoromycotina</taxon>
        <taxon>Mucoromycetes</taxon>
        <taxon>Mucorales</taxon>
        <taxon>Mucorineae</taxon>
        <taxon>Rhizopodaceae</taxon>
        <taxon>Rhizopus</taxon>
    </lineage>
</organism>
<dbReference type="EMBL" id="CH476754">
    <property type="protein sequence ID" value="EIE92125.1"/>
    <property type="molecule type" value="Genomic_DNA"/>
</dbReference>
<dbReference type="InterPro" id="IPR014752">
    <property type="entry name" value="Arrestin-like_C"/>
</dbReference>
<dbReference type="STRING" id="246409.I1CUJ5"/>
<dbReference type="Pfam" id="PF02752">
    <property type="entry name" value="Arrestin_C"/>
    <property type="match status" value="1"/>
</dbReference>
<dbReference type="OrthoDB" id="7785529at2759"/>
<dbReference type="Gene3D" id="2.60.40.640">
    <property type="match status" value="2"/>
</dbReference>
<feature type="compositionally biased region" description="Polar residues" evidence="1">
    <location>
        <begin position="361"/>
        <end position="374"/>
    </location>
</feature>
<dbReference type="AlphaFoldDB" id="I1CUJ5"/>
<evidence type="ECO:0000313" key="4">
    <source>
        <dbReference type="Proteomes" id="UP000009138"/>
    </source>
</evidence>
<dbReference type="InterPro" id="IPR014756">
    <property type="entry name" value="Ig_E-set"/>
</dbReference>
<dbReference type="InterPro" id="IPR050357">
    <property type="entry name" value="Arrestin_domain-protein"/>
</dbReference>
<gene>
    <name evidence="3" type="ORF">RO3G_16836</name>
</gene>
<protein>
    <recommendedName>
        <fullName evidence="2">Arrestin C-terminal-like domain-containing protein</fullName>
    </recommendedName>
</protein>
<dbReference type="RefSeq" id="XP_067527521.1">
    <property type="nucleotide sequence ID" value="XM_067671420.1"/>
</dbReference>
<reference evidence="3 4" key="1">
    <citation type="journal article" date="2009" name="PLoS Genet.">
        <title>Genomic analysis of the basal lineage fungus Rhizopus oryzae reveals a whole-genome duplication.</title>
        <authorList>
            <person name="Ma L.-J."/>
            <person name="Ibrahim A.S."/>
            <person name="Skory C."/>
            <person name="Grabherr M.G."/>
            <person name="Burger G."/>
            <person name="Butler M."/>
            <person name="Elias M."/>
            <person name="Idnurm A."/>
            <person name="Lang B.F."/>
            <person name="Sone T."/>
            <person name="Abe A."/>
            <person name="Calvo S.E."/>
            <person name="Corrochano L.M."/>
            <person name="Engels R."/>
            <person name="Fu J."/>
            <person name="Hansberg W."/>
            <person name="Kim J.-M."/>
            <person name="Kodira C.D."/>
            <person name="Koehrsen M.J."/>
            <person name="Liu B."/>
            <person name="Miranda-Saavedra D."/>
            <person name="O'Leary S."/>
            <person name="Ortiz-Castellanos L."/>
            <person name="Poulter R."/>
            <person name="Rodriguez-Romero J."/>
            <person name="Ruiz-Herrera J."/>
            <person name="Shen Y.-Q."/>
            <person name="Zeng Q."/>
            <person name="Galagan J."/>
            <person name="Birren B.W."/>
            <person name="Cuomo C.A."/>
            <person name="Wickes B.L."/>
        </authorList>
    </citation>
    <scope>NUCLEOTIDE SEQUENCE [LARGE SCALE GENOMIC DNA]</scope>
    <source>
        <strain evidence="4">RA 99-880 / ATCC MYA-4621 / FGSC 9543 / NRRL 43880</strain>
    </source>
</reference>
<dbReference type="Proteomes" id="UP000009138">
    <property type="component" value="Unassembled WGS sequence"/>
</dbReference>
<evidence type="ECO:0000259" key="2">
    <source>
        <dbReference type="SMART" id="SM01017"/>
    </source>
</evidence>
<accession>I1CUJ5</accession>
<dbReference type="VEuPathDB" id="FungiDB:RO3G_16836"/>
<dbReference type="GO" id="GO:0005737">
    <property type="term" value="C:cytoplasm"/>
    <property type="evidence" value="ECO:0007669"/>
    <property type="project" value="TreeGrafter"/>
</dbReference>
<dbReference type="GO" id="GO:0015031">
    <property type="term" value="P:protein transport"/>
    <property type="evidence" value="ECO:0007669"/>
    <property type="project" value="TreeGrafter"/>
</dbReference>
<dbReference type="PANTHER" id="PTHR11188:SF17">
    <property type="entry name" value="FI21816P1"/>
    <property type="match status" value="1"/>
</dbReference>
<dbReference type="PANTHER" id="PTHR11188">
    <property type="entry name" value="ARRESTIN DOMAIN CONTAINING PROTEIN"/>
    <property type="match status" value="1"/>
</dbReference>
<feature type="domain" description="Arrestin C-terminal-like" evidence="2">
    <location>
        <begin position="147"/>
        <end position="289"/>
    </location>
</feature>
<proteinExistence type="predicted"/>
<feature type="region of interest" description="Disordered" evidence="1">
    <location>
        <begin position="361"/>
        <end position="381"/>
    </location>
</feature>